<sequence length="159" mass="18702">MRHQKILNSKRFFPYILPGYWLDVAFAFLLREDAFVFLPLIIVFAVQRYFTDFRWEDFYASTDFSFATVVLLCSGIFQFVELKVRIQFDKSEKLQYGLKVLSILLVLSCVLMTISILKQLHIFSTENPDFLISNFMKGFTMLGLFVIFIKSMEEIKITS</sequence>
<proteinExistence type="predicted"/>
<evidence type="ECO:0000313" key="2">
    <source>
        <dbReference type="EMBL" id="TGM20255.1"/>
    </source>
</evidence>
<keyword evidence="1" id="KW-1133">Transmembrane helix</keyword>
<dbReference type="RefSeq" id="WP_135684109.1">
    <property type="nucleotide sequence ID" value="NZ_RQEQ01000046.1"/>
</dbReference>
<feature type="transmembrane region" description="Helical" evidence="1">
    <location>
        <begin position="64"/>
        <end position="84"/>
    </location>
</feature>
<comment type="caution">
    <text evidence="2">The sequence shown here is derived from an EMBL/GenBank/DDBJ whole genome shotgun (WGS) entry which is preliminary data.</text>
</comment>
<name>A0ABY2NB79_9LEPT</name>
<protein>
    <submittedName>
        <fullName evidence="2">Uncharacterized protein</fullName>
    </submittedName>
</protein>
<keyword evidence="1" id="KW-0472">Membrane</keyword>
<feature type="transmembrane region" description="Helical" evidence="1">
    <location>
        <begin position="96"/>
        <end position="118"/>
    </location>
</feature>
<keyword evidence="1" id="KW-0812">Transmembrane</keyword>
<evidence type="ECO:0000313" key="3">
    <source>
        <dbReference type="Proteomes" id="UP000297422"/>
    </source>
</evidence>
<accession>A0ABY2NB79</accession>
<keyword evidence="3" id="KW-1185">Reference proteome</keyword>
<organism evidence="2 3">
    <name type="scientific">Leptospira stimsonii</name>
    <dbReference type="NCBI Taxonomy" id="2202203"/>
    <lineage>
        <taxon>Bacteria</taxon>
        <taxon>Pseudomonadati</taxon>
        <taxon>Spirochaetota</taxon>
        <taxon>Spirochaetia</taxon>
        <taxon>Leptospirales</taxon>
        <taxon>Leptospiraceae</taxon>
        <taxon>Leptospira</taxon>
    </lineage>
</organism>
<gene>
    <name evidence="2" type="ORF">EHQ90_03605</name>
</gene>
<dbReference type="Proteomes" id="UP000297422">
    <property type="component" value="Unassembled WGS sequence"/>
</dbReference>
<feature type="transmembrane region" description="Helical" evidence="1">
    <location>
        <begin position="130"/>
        <end position="149"/>
    </location>
</feature>
<dbReference type="EMBL" id="RQGT01000026">
    <property type="protein sequence ID" value="TGM20255.1"/>
    <property type="molecule type" value="Genomic_DNA"/>
</dbReference>
<reference evidence="3" key="1">
    <citation type="journal article" date="2019" name="PLoS Negl. Trop. Dis.">
        <title>Revisiting the worldwide diversity of Leptospira species in the environment.</title>
        <authorList>
            <person name="Vincent A.T."/>
            <person name="Schiettekatte O."/>
            <person name="Bourhy P."/>
            <person name="Veyrier F.J."/>
            <person name="Picardeau M."/>
        </authorList>
    </citation>
    <scope>NUCLEOTIDE SEQUENCE [LARGE SCALE GENOMIC DNA]</scope>
    <source>
        <strain evidence="3">201702407</strain>
    </source>
</reference>
<evidence type="ECO:0000256" key="1">
    <source>
        <dbReference type="SAM" id="Phobius"/>
    </source>
</evidence>